<evidence type="ECO:0000313" key="1">
    <source>
        <dbReference type="EMBL" id="KAJ1209293.1"/>
    </source>
</evidence>
<evidence type="ECO:0000313" key="2">
    <source>
        <dbReference type="Proteomes" id="UP001066276"/>
    </source>
</evidence>
<dbReference type="AlphaFoldDB" id="A0AAV7W7C6"/>
<accession>A0AAV7W7C6</accession>
<protein>
    <submittedName>
        <fullName evidence="1">Uncharacterized protein</fullName>
    </submittedName>
</protein>
<comment type="caution">
    <text evidence="1">The sequence shown here is derived from an EMBL/GenBank/DDBJ whole genome shotgun (WGS) entry which is preliminary data.</text>
</comment>
<dbReference type="EMBL" id="JANPWB010000002">
    <property type="protein sequence ID" value="KAJ1209293.1"/>
    <property type="molecule type" value="Genomic_DNA"/>
</dbReference>
<name>A0AAV7W7C6_PLEWA</name>
<organism evidence="1 2">
    <name type="scientific">Pleurodeles waltl</name>
    <name type="common">Iberian ribbed newt</name>
    <dbReference type="NCBI Taxonomy" id="8319"/>
    <lineage>
        <taxon>Eukaryota</taxon>
        <taxon>Metazoa</taxon>
        <taxon>Chordata</taxon>
        <taxon>Craniata</taxon>
        <taxon>Vertebrata</taxon>
        <taxon>Euteleostomi</taxon>
        <taxon>Amphibia</taxon>
        <taxon>Batrachia</taxon>
        <taxon>Caudata</taxon>
        <taxon>Salamandroidea</taxon>
        <taxon>Salamandridae</taxon>
        <taxon>Pleurodelinae</taxon>
        <taxon>Pleurodeles</taxon>
    </lineage>
</organism>
<dbReference type="Proteomes" id="UP001066276">
    <property type="component" value="Chromosome 1_2"/>
</dbReference>
<reference evidence="1" key="1">
    <citation type="journal article" date="2022" name="bioRxiv">
        <title>Sequencing and chromosome-scale assembly of the giantPleurodeles waltlgenome.</title>
        <authorList>
            <person name="Brown T."/>
            <person name="Elewa A."/>
            <person name="Iarovenko S."/>
            <person name="Subramanian E."/>
            <person name="Araus A.J."/>
            <person name="Petzold A."/>
            <person name="Susuki M."/>
            <person name="Suzuki K.-i.T."/>
            <person name="Hayashi T."/>
            <person name="Toyoda A."/>
            <person name="Oliveira C."/>
            <person name="Osipova E."/>
            <person name="Leigh N.D."/>
            <person name="Simon A."/>
            <person name="Yun M.H."/>
        </authorList>
    </citation>
    <scope>NUCLEOTIDE SEQUENCE</scope>
    <source>
        <strain evidence="1">20211129_DDA</strain>
        <tissue evidence="1">Liver</tissue>
    </source>
</reference>
<gene>
    <name evidence="1" type="ORF">NDU88_004671</name>
</gene>
<sequence>MAGTDGPGGAARSRKLSQQGVLHCGMAPAFFLIAHHPHSSPPGPLVINLQEFRVRTSVASLGVPELIEDQDHRMVNKIKNSDHVPYSMIACVVTHADANVIKVGHYGIITHLPPQFIVLRLRTLVTLHDTAECREAKQVIGAEVVRKGEHHV</sequence>
<keyword evidence="2" id="KW-1185">Reference proteome</keyword>
<proteinExistence type="predicted"/>